<feature type="transmembrane region" description="Helical" evidence="1">
    <location>
        <begin position="105"/>
        <end position="125"/>
    </location>
</feature>
<dbReference type="RefSeq" id="WP_192139504.1">
    <property type="nucleotide sequence ID" value="NZ_JACYXZ010000001.1"/>
</dbReference>
<reference evidence="2" key="1">
    <citation type="submission" date="2020-09" db="EMBL/GenBank/DDBJ databases">
        <title>Nocardioides sp. strain MJB4 16S ribosomal RNA gene Genome sequencing and assembly.</title>
        <authorList>
            <person name="Kim I."/>
        </authorList>
    </citation>
    <scope>NUCLEOTIDE SEQUENCE</scope>
    <source>
        <strain evidence="2">MJB4</strain>
    </source>
</reference>
<evidence type="ECO:0000313" key="3">
    <source>
        <dbReference type="Proteomes" id="UP000616839"/>
    </source>
</evidence>
<keyword evidence="3" id="KW-1185">Reference proteome</keyword>
<protein>
    <submittedName>
        <fullName evidence="2">Uncharacterized protein</fullName>
    </submittedName>
</protein>
<feature type="transmembrane region" description="Helical" evidence="1">
    <location>
        <begin position="264"/>
        <end position="282"/>
    </location>
</feature>
<feature type="transmembrane region" description="Helical" evidence="1">
    <location>
        <begin position="80"/>
        <end position="98"/>
    </location>
</feature>
<proteinExistence type="predicted"/>
<feature type="transmembrane region" description="Helical" evidence="1">
    <location>
        <begin position="58"/>
        <end position="74"/>
    </location>
</feature>
<feature type="transmembrane region" description="Helical" evidence="1">
    <location>
        <begin position="163"/>
        <end position="184"/>
    </location>
</feature>
<keyword evidence="1" id="KW-0472">Membrane</keyword>
<accession>A0A927K377</accession>
<gene>
    <name evidence="2" type="ORF">IE331_00610</name>
</gene>
<dbReference type="AlphaFoldDB" id="A0A927K377"/>
<feature type="transmembrane region" description="Helical" evidence="1">
    <location>
        <begin position="190"/>
        <end position="208"/>
    </location>
</feature>
<sequence length="344" mass="35676">MPSTRTPGRRVAERAPSRLGPGLVVHLARAAWWLAMAAAVGLIAASALEVGPARGDEVAAVLVSTCYTVALAIRTGGRPLVFGGVALLLGGAAVLADLPTVRDGAAVLTAVAAGVLAVMATVPAVRFRAAVGEALLAAVIAGIGAFAVIGYRPQVELDRFDYLSLALAFLLATGLVYRLGAGLYGLGRRGLVVVLLGSVVLAGTLAYAELLRRYGAPDVVDSIVEGVRWVRANLGAVPRPIQVLVGVPALVWGTHMRARRRQGWWVSAFGVAATVSIAGLLVNPATRLAEAGLITAYSLALGLLIGYLIIRIDLAFTAPGGRRGRRAEELTALRPEPGRFQPLL</sequence>
<dbReference type="Proteomes" id="UP000616839">
    <property type="component" value="Unassembled WGS sequence"/>
</dbReference>
<organism evidence="2 3">
    <name type="scientific">Nocardioides donggukensis</name>
    <dbReference type="NCBI Taxonomy" id="2774019"/>
    <lineage>
        <taxon>Bacteria</taxon>
        <taxon>Bacillati</taxon>
        <taxon>Actinomycetota</taxon>
        <taxon>Actinomycetes</taxon>
        <taxon>Propionibacteriales</taxon>
        <taxon>Nocardioidaceae</taxon>
        <taxon>Nocardioides</taxon>
    </lineage>
</organism>
<evidence type="ECO:0000313" key="2">
    <source>
        <dbReference type="EMBL" id="MBD8868115.1"/>
    </source>
</evidence>
<comment type="caution">
    <text evidence="2">The sequence shown here is derived from an EMBL/GenBank/DDBJ whole genome shotgun (WGS) entry which is preliminary data.</text>
</comment>
<keyword evidence="1" id="KW-0812">Transmembrane</keyword>
<evidence type="ECO:0000256" key="1">
    <source>
        <dbReference type="SAM" id="Phobius"/>
    </source>
</evidence>
<name>A0A927K377_9ACTN</name>
<keyword evidence="1" id="KW-1133">Transmembrane helix</keyword>
<feature type="transmembrane region" description="Helical" evidence="1">
    <location>
        <begin position="30"/>
        <end position="51"/>
    </location>
</feature>
<dbReference type="EMBL" id="JACYXZ010000001">
    <property type="protein sequence ID" value="MBD8868115.1"/>
    <property type="molecule type" value="Genomic_DNA"/>
</dbReference>
<feature type="transmembrane region" description="Helical" evidence="1">
    <location>
        <begin position="294"/>
        <end position="316"/>
    </location>
</feature>
<feature type="transmembrane region" description="Helical" evidence="1">
    <location>
        <begin position="131"/>
        <end position="151"/>
    </location>
</feature>